<reference evidence="1" key="1">
    <citation type="submission" date="2018-06" db="EMBL/GenBank/DDBJ databases">
        <authorList>
            <person name="Zhirakovskaya E."/>
        </authorList>
    </citation>
    <scope>NUCLEOTIDE SEQUENCE</scope>
</reference>
<name>A0A3B0U4M8_9ZZZZ</name>
<evidence type="ECO:0000313" key="1">
    <source>
        <dbReference type="EMBL" id="VAW23343.1"/>
    </source>
</evidence>
<gene>
    <name evidence="1" type="ORF">MNBD_BACTEROID04-823</name>
</gene>
<proteinExistence type="predicted"/>
<dbReference type="EMBL" id="UOER01000195">
    <property type="protein sequence ID" value="VAW23343.1"/>
    <property type="molecule type" value="Genomic_DNA"/>
</dbReference>
<organism evidence="1">
    <name type="scientific">hydrothermal vent metagenome</name>
    <dbReference type="NCBI Taxonomy" id="652676"/>
    <lineage>
        <taxon>unclassified sequences</taxon>
        <taxon>metagenomes</taxon>
        <taxon>ecological metagenomes</taxon>
    </lineage>
</organism>
<protein>
    <submittedName>
        <fullName evidence="1">Uncharacterized protein</fullName>
    </submittedName>
</protein>
<accession>A0A3B0U4M8</accession>
<sequence length="49" mass="5877">MKSISLTDNNTSNAITRFARRNYYTYVKHYKARNLKPMPIEEFLKNYSS</sequence>
<dbReference type="AlphaFoldDB" id="A0A3B0U4M8"/>